<proteinExistence type="predicted"/>
<dbReference type="Proteomes" id="UP000216345">
    <property type="component" value="Unassembled WGS sequence"/>
</dbReference>
<organism evidence="1 2">
    <name type="scientific">Brucella rhizosphaerae</name>
    <dbReference type="NCBI Taxonomy" id="571254"/>
    <lineage>
        <taxon>Bacteria</taxon>
        <taxon>Pseudomonadati</taxon>
        <taxon>Pseudomonadota</taxon>
        <taxon>Alphaproteobacteria</taxon>
        <taxon>Hyphomicrobiales</taxon>
        <taxon>Brucellaceae</taxon>
        <taxon>Brucella/Ochrobactrum group</taxon>
        <taxon>Brucella</taxon>
    </lineage>
</organism>
<accession>A0A256FPQ8</accession>
<dbReference type="EMBL" id="NNRK01000021">
    <property type="protein sequence ID" value="OYR16817.1"/>
    <property type="molecule type" value="Genomic_DNA"/>
</dbReference>
<reference evidence="1 2" key="1">
    <citation type="submission" date="2017-07" db="EMBL/GenBank/DDBJ databases">
        <title>Phylogenetic study on the rhizospheric bacterium Ochrobactrum sp. A44.</title>
        <authorList>
            <person name="Krzyzanowska D.M."/>
            <person name="Ossowicki A."/>
            <person name="Rajewska M."/>
            <person name="Maciag T."/>
            <person name="Kaczynski Z."/>
            <person name="Czerwicka M."/>
            <person name="Jafra S."/>
        </authorList>
    </citation>
    <scope>NUCLEOTIDE SEQUENCE [LARGE SCALE GENOMIC DNA]</scope>
    <source>
        <strain evidence="1 2">PR17</strain>
    </source>
</reference>
<keyword evidence="2" id="KW-1185">Reference proteome</keyword>
<sequence>MQGTLCRLRILAWLDKYIEHISMCIDHKPKPMLYALD</sequence>
<dbReference type="AlphaFoldDB" id="A0A256FPQ8"/>
<name>A0A256FPQ8_9HYPH</name>
<comment type="caution">
    <text evidence="1">The sequence shown here is derived from an EMBL/GenBank/DDBJ whole genome shotgun (WGS) entry which is preliminary data.</text>
</comment>
<evidence type="ECO:0000313" key="1">
    <source>
        <dbReference type="EMBL" id="OYR16817.1"/>
    </source>
</evidence>
<gene>
    <name evidence="1" type="ORF">CEV32_4097</name>
</gene>
<protein>
    <submittedName>
        <fullName evidence="1">Uncharacterized protein</fullName>
    </submittedName>
</protein>
<evidence type="ECO:0000313" key="2">
    <source>
        <dbReference type="Proteomes" id="UP000216345"/>
    </source>
</evidence>